<evidence type="ECO:0000313" key="3">
    <source>
        <dbReference type="Proteomes" id="UP000184600"/>
    </source>
</evidence>
<dbReference type="Proteomes" id="UP000184600">
    <property type="component" value="Unassembled WGS sequence"/>
</dbReference>
<dbReference type="EMBL" id="FRFG01000093">
    <property type="protein sequence ID" value="SHO59077.1"/>
    <property type="molecule type" value="Genomic_DNA"/>
</dbReference>
<feature type="domain" description="CD-NTase associated protein 4-like DNA endonuclease" evidence="1">
    <location>
        <begin position="34"/>
        <end position="170"/>
    </location>
</feature>
<dbReference type="Pfam" id="PF14130">
    <property type="entry name" value="Cap4_nuclease"/>
    <property type="match status" value="1"/>
</dbReference>
<dbReference type="STRING" id="1117707.VQ7734_04853"/>
<evidence type="ECO:0000259" key="1">
    <source>
        <dbReference type="Pfam" id="PF14130"/>
    </source>
</evidence>
<organism evidence="2 3">
    <name type="scientific">Vibrio quintilis</name>
    <dbReference type="NCBI Taxonomy" id="1117707"/>
    <lineage>
        <taxon>Bacteria</taxon>
        <taxon>Pseudomonadati</taxon>
        <taxon>Pseudomonadota</taxon>
        <taxon>Gammaproteobacteria</taxon>
        <taxon>Vibrionales</taxon>
        <taxon>Vibrionaceae</taxon>
        <taxon>Vibrio</taxon>
    </lineage>
</organism>
<gene>
    <name evidence="2" type="ORF">VQ7734_04853</name>
</gene>
<dbReference type="AlphaFoldDB" id="A0A1M7Z282"/>
<dbReference type="GO" id="GO:0004518">
    <property type="term" value="F:nuclease activity"/>
    <property type="evidence" value="ECO:0007669"/>
    <property type="project" value="InterPro"/>
</dbReference>
<dbReference type="InterPro" id="IPR025382">
    <property type="entry name" value="Cap4-like_endonuclease_dom"/>
</dbReference>
<evidence type="ECO:0000313" key="2">
    <source>
        <dbReference type="EMBL" id="SHO59077.1"/>
    </source>
</evidence>
<sequence length="397" mass="46519">MKLFVAYEQQCQIKHHHGSDKGETLSARKKSANSGIEALLGFEFQRNCALYLLLSDYDRFKGREFFLSIEHHDDFLYCYRTDCRSNIEEVHSYQAKKLSGNIWRINDRFSEVVAKMLEVGNNLKSDPAPKCHSYTHELTFISNSDIELKYKPNKTEKESGKRELTHLLNEQNCRCRYDSVPADIKNTISKKVENFCLNSKTPYYKSELDNLYIQWIEFPRTSQGQKDCLVGLMTRKFPHVLDSAAAIELLLSLFRDVETTYNQGKVITLLDSSKRIEGDEIKKALDIIETEQKTFQLWRDHSTELARKFRIPIGIQNSYENQIRNTFERMKDMMNNEHQIIKSFVSSYDYSMDYYSHDEMFEAYVSGIKARYSLNLRDIDIFFTTLCAFVENHGEVL</sequence>
<name>A0A1M7Z282_9VIBR</name>
<reference evidence="3" key="1">
    <citation type="submission" date="2016-12" db="EMBL/GenBank/DDBJ databases">
        <authorList>
            <person name="Rodrigo-Torres L."/>
            <person name="Arahal R.D."/>
            <person name="Lucena T."/>
        </authorList>
    </citation>
    <scope>NUCLEOTIDE SEQUENCE [LARGE SCALE GENOMIC DNA]</scope>
</reference>
<proteinExistence type="predicted"/>
<keyword evidence="3" id="KW-1185">Reference proteome</keyword>
<accession>A0A1M7Z282</accession>
<protein>
    <recommendedName>
        <fullName evidence="1">CD-NTase associated protein 4-like DNA endonuclease domain-containing protein</fullName>
    </recommendedName>
</protein>